<evidence type="ECO:0000256" key="4">
    <source>
        <dbReference type="ARBA" id="ARBA00023014"/>
    </source>
</evidence>
<dbReference type="Proteomes" id="UP000287853">
    <property type="component" value="Unassembled WGS sequence"/>
</dbReference>
<comment type="subunit">
    <text evidence="2">Heterodimer of a large and a small subunit.</text>
</comment>
<keyword evidence="4" id="KW-0411">Iron-sulfur</keyword>
<name>A0A3S3QH77_9BACT</name>
<dbReference type="EMBL" id="MTKO01000034">
    <property type="protein sequence ID" value="RWX47427.1"/>
    <property type="molecule type" value="Genomic_DNA"/>
</dbReference>
<dbReference type="GO" id="GO:0030313">
    <property type="term" value="C:cell envelope"/>
    <property type="evidence" value="ECO:0007669"/>
    <property type="project" value="UniProtKB-SubCell"/>
</dbReference>
<dbReference type="Pfam" id="PF10518">
    <property type="entry name" value="TAT_signal"/>
    <property type="match status" value="1"/>
</dbReference>
<dbReference type="InterPro" id="IPR006311">
    <property type="entry name" value="TAT_signal"/>
</dbReference>
<keyword evidence="5" id="KW-0732">Signal</keyword>
<keyword evidence="4" id="KW-0408">Iron</keyword>
<evidence type="ECO:0000256" key="1">
    <source>
        <dbReference type="ARBA" id="ARBA00004196"/>
    </source>
</evidence>
<dbReference type="NCBIfam" id="TIGR01409">
    <property type="entry name" value="TAT_signal_seq"/>
    <property type="match status" value="1"/>
</dbReference>
<dbReference type="GO" id="GO:0050605">
    <property type="term" value="F:superoxide reductase activity"/>
    <property type="evidence" value="ECO:0007669"/>
    <property type="project" value="UniProtKB-EC"/>
</dbReference>
<dbReference type="GO" id="GO:0005506">
    <property type="term" value="F:iron ion binding"/>
    <property type="evidence" value="ECO:0007669"/>
    <property type="project" value="InterPro"/>
</dbReference>
<proteinExistence type="predicted"/>
<organism evidence="7 8">
    <name type="scientific">Candidatus Electrothrix aarhusensis</name>
    <dbReference type="NCBI Taxonomy" id="1859131"/>
    <lineage>
        <taxon>Bacteria</taxon>
        <taxon>Pseudomonadati</taxon>
        <taxon>Thermodesulfobacteriota</taxon>
        <taxon>Desulfobulbia</taxon>
        <taxon>Desulfobulbales</taxon>
        <taxon>Desulfobulbaceae</taxon>
        <taxon>Candidatus Electrothrix</taxon>
    </lineage>
</organism>
<evidence type="ECO:0000313" key="7">
    <source>
        <dbReference type="EMBL" id="RWX47427.1"/>
    </source>
</evidence>
<dbReference type="Pfam" id="PF01880">
    <property type="entry name" value="Desulfoferrodox"/>
    <property type="match status" value="1"/>
</dbReference>
<comment type="subcellular location">
    <subcellularLocation>
        <location evidence="1">Cell envelope</location>
    </subcellularLocation>
</comment>
<dbReference type="InterPro" id="IPR019546">
    <property type="entry name" value="TAT_signal_bac_arc"/>
</dbReference>
<feature type="signal peptide" evidence="5">
    <location>
        <begin position="1"/>
        <end position="28"/>
    </location>
</feature>
<dbReference type="AlphaFoldDB" id="A0A3S3QH77"/>
<keyword evidence="8" id="KW-1185">Reference proteome</keyword>
<evidence type="ECO:0000259" key="6">
    <source>
        <dbReference type="Pfam" id="PF01880"/>
    </source>
</evidence>
<evidence type="ECO:0000313" key="8">
    <source>
        <dbReference type="Proteomes" id="UP000287853"/>
    </source>
</evidence>
<comment type="caution">
    <text evidence="7">The sequence shown here is derived from an EMBL/GenBank/DDBJ whole genome shotgun (WGS) entry which is preliminary data.</text>
</comment>
<dbReference type="EC" id="1.15.1.2" evidence="7"/>
<dbReference type="GO" id="GO:0051536">
    <property type="term" value="F:iron-sulfur cluster binding"/>
    <property type="evidence" value="ECO:0007669"/>
    <property type="project" value="UniProtKB-KW"/>
</dbReference>
<dbReference type="SUPFAM" id="SSF49367">
    <property type="entry name" value="Superoxide reductase-like"/>
    <property type="match status" value="1"/>
</dbReference>
<evidence type="ECO:0000256" key="2">
    <source>
        <dbReference type="ARBA" id="ARBA00011771"/>
    </source>
</evidence>
<feature type="chain" id="PRO_5018683570" evidence="5">
    <location>
        <begin position="29"/>
        <end position="138"/>
    </location>
</feature>
<accession>A0A3S3QH77</accession>
<keyword evidence="3 7" id="KW-0560">Oxidoreductase</keyword>
<sequence length="138" mass="14708">MINRREFLKTTAVAASAVAVASSNNVFAGETTTSHAGAGVVYTEQQQGQWKGKAGSHAPKVTVTDGKVSVVTEHPMTEPHFIVRHTVVLADGKVIGGKTFSHTDKPESSFDLPAGYKGKACATSFCNMHDLWVTEFTV</sequence>
<evidence type="ECO:0000256" key="5">
    <source>
        <dbReference type="SAM" id="SignalP"/>
    </source>
</evidence>
<dbReference type="InterPro" id="IPR002742">
    <property type="entry name" value="Desulfoferrodoxin_Fe-bd_dom"/>
</dbReference>
<gene>
    <name evidence="7" type="ORF">H206_01519</name>
</gene>
<keyword evidence="4" id="KW-0479">Metal-binding</keyword>
<evidence type="ECO:0000256" key="3">
    <source>
        <dbReference type="ARBA" id="ARBA00023002"/>
    </source>
</evidence>
<protein>
    <submittedName>
        <fullName evidence="7">Superoxide reductase</fullName>
        <ecNumber evidence="7">1.15.1.2</ecNumber>
    </submittedName>
</protein>
<dbReference type="Gene3D" id="2.60.40.730">
    <property type="entry name" value="SOR catalytic domain"/>
    <property type="match status" value="1"/>
</dbReference>
<feature type="domain" description="Desulfoferrodoxin ferrous iron-binding" evidence="6">
    <location>
        <begin position="57"/>
        <end position="134"/>
    </location>
</feature>
<reference evidence="7 8" key="1">
    <citation type="submission" date="2017-01" db="EMBL/GenBank/DDBJ databases">
        <title>The cable genome- insights into the physiology and evolution of filamentous bacteria capable of sulfide oxidation via long distance electron transfer.</title>
        <authorList>
            <person name="Schreiber L."/>
            <person name="Bjerg J.T."/>
            <person name="Boggild A."/>
            <person name="Van De Vossenberg J."/>
            <person name="Meysman F."/>
            <person name="Nielsen L.P."/>
            <person name="Schramm A."/>
            <person name="Kjeldsen K.U."/>
        </authorList>
    </citation>
    <scope>NUCLEOTIDE SEQUENCE [LARGE SCALE GENOMIC DNA]</scope>
    <source>
        <strain evidence="7">MCF</strain>
    </source>
</reference>
<dbReference type="PROSITE" id="PS51318">
    <property type="entry name" value="TAT"/>
    <property type="match status" value="1"/>
</dbReference>
<dbReference type="InterPro" id="IPR036073">
    <property type="entry name" value="Desulfoferrodoxin_Fe-bd_dom_sf"/>
</dbReference>